<evidence type="ECO:0000256" key="4">
    <source>
        <dbReference type="ARBA" id="ARBA00023136"/>
    </source>
</evidence>
<evidence type="ECO:0000256" key="2">
    <source>
        <dbReference type="ARBA" id="ARBA00022692"/>
    </source>
</evidence>
<dbReference type="InterPro" id="IPR022764">
    <property type="entry name" value="Peptidase_S54_rhomboid_dom"/>
</dbReference>
<feature type="transmembrane region" description="Helical" evidence="6">
    <location>
        <begin position="135"/>
        <end position="157"/>
    </location>
</feature>
<comment type="subcellular location">
    <subcellularLocation>
        <location evidence="1">Membrane</location>
        <topology evidence="1">Multi-pass membrane protein</topology>
    </subcellularLocation>
</comment>
<feature type="transmembrane region" description="Helical" evidence="6">
    <location>
        <begin position="82"/>
        <end position="105"/>
    </location>
</feature>
<comment type="caution">
    <text evidence="8">The sequence shown here is derived from an EMBL/GenBank/DDBJ whole genome shotgun (WGS) entry which is preliminary data.</text>
</comment>
<reference evidence="8 9" key="1">
    <citation type="submission" date="2020-07" db="EMBL/GenBank/DDBJ databases">
        <title>Sequencing the genomes of 1000 actinobacteria strains.</title>
        <authorList>
            <person name="Klenk H.-P."/>
        </authorList>
    </citation>
    <scope>NUCLEOTIDE SEQUENCE [LARGE SCALE GENOMIC DNA]</scope>
    <source>
        <strain evidence="8 9">DSM 45763</strain>
    </source>
</reference>
<keyword evidence="9" id="KW-1185">Reference proteome</keyword>
<evidence type="ECO:0000313" key="8">
    <source>
        <dbReference type="EMBL" id="NYF40204.1"/>
    </source>
</evidence>
<gene>
    <name evidence="8" type="ORF">HDA43_002363</name>
</gene>
<dbReference type="GO" id="GO:0016020">
    <property type="term" value="C:membrane"/>
    <property type="evidence" value="ECO:0007669"/>
    <property type="project" value="UniProtKB-SubCell"/>
</dbReference>
<keyword evidence="4 6" id="KW-0472">Membrane</keyword>
<dbReference type="InterPro" id="IPR035952">
    <property type="entry name" value="Rhomboid-like_sf"/>
</dbReference>
<keyword evidence="8" id="KW-0645">Protease</keyword>
<keyword evidence="8" id="KW-0378">Hydrolase</keyword>
<organism evidence="8 9">
    <name type="scientific">Streptosporangium sandarakinum</name>
    <dbReference type="NCBI Taxonomy" id="1260955"/>
    <lineage>
        <taxon>Bacteria</taxon>
        <taxon>Bacillati</taxon>
        <taxon>Actinomycetota</taxon>
        <taxon>Actinomycetes</taxon>
        <taxon>Streptosporangiales</taxon>
        <taxon>Streptosporangiaceae</taxon>
        <taxon>Streptosporangium</taxon>
    </lineage>
</organism>
<dbReference type="AlphaFoldDB" id="A0A852UYU2"/>
<feature type="transmembrane region" description="Helical" evidence="6">
    <location>
        <begin position="188"/>
        <end position="207"/>
    </location>
</feature>
<sequence>MNDHPTGMYPTGPSSPSSSARFRRRAGDLAAGAAGAAVVNILLVAVMWVSEIADYVLPADFDAYGIRSWDPDGLPGILLAPFLHAGFGHLMANSLPLLVLGFLAALRGIGRFLAASLIIIVVSGLGVWFTSPPTYVTVGASGLVFGYFGFVLARGLFDRRALDIVIGIGVAVAYYSIIWGVLPGQVGISWQGHLFGLIGGIVAAWVLRRRRRALPAY</sequence>
<dbReference type="PANTHER" id="PTHR43731">
    <property type="entry name" value="RHOMBOID PROTEASE"/>
    <property type="match status" value="1"/>
</dbReference>
<dbReference type="InterPro" id="IPR050925">
    <property type="entry name" value="Rhomboid_protease_S54"/>
</dbReference>
<protein>
    <submittedName>
        <fullName evidence="8">Membrane associated rhomboid family serine protease</fullName>
    </submittedName>
</protein>
<name>A0A852UYU2_9ACTN</name>
<dbReference type="PANTHER" id="PTHR43731:SF9">
    <property type="entry name" value="SLR1461 PROTEIN"/>
    <property type="match status" value="1"/>
</dbReference>
<dbReference type="Proteomes" id="UP000576393">
    <property type="component" value="Unassembled WGS sequence"/>
</dbReference>
<dbReference type="EMBL" id="JACCCO010000001">
    <property type="protein sequence ID" value="NYF40204.1"/>
    <property type="molecule type" value="Genomic_DNA"/>
</dbReference>
<feature type="transmembrane region" description="Helical" evidence="6">
    <location>
        <begin position="164"/>
        <end position="182"/>
    </location>
</feature>
<dbReference type="RefSeq" id="WP_179819743.1">
    <property type="nucleotide sequence ID" value="NZ_CP192034.1"/>
</dbReference>
<dbReference type="GO" id="GO:0006508">
    <property type="term" value="P:proteolysis"/>
    <property type="evidence" value="ECO:0007669"/>
    <property type="project" value="UniProtKB-KW"/>
</dbReference>
<feature type="transmembrane region" description="Helical" evidence="6">
    <location>
        <begin position="29"/>
        <end position="49"/>
    </location>
</feature>
<evidence type="ECO:0000259" key="7">
    <source>
        <dbReference type="Pfam" id="PF01694"/>
    </source>
</evidence>
<keyword evidence="3 6" id="KW-1133">Transmembrane helix</keyword>
<accession>A0A852UYU2</accession>
<evidence type="ECO:0000256" key="5">
    <source>
        <dbReference type="SAM" id="MobiDB-lite"/>
    </source>
</evidence>
<feature type="transmembrane region" description="Helical" evidence="6">
    <location>
        <begin position="112"/>
        <end position="129"/>
    </location>
</feature>
<evidence type="ECO:0000256" key="3">
    <source>
        <dbReference type="ARBA" id="ARBA00022989"/>
    </source>
</evidence>
<feature type="region of interest" description="Disordered" evidence="5">
    <location>
        <begin position="1"/>
        <end position="20"/>
    </location>
</feature>
<proteinExistence type="predicted"/>
<dbReference type="Gene3D" id="1.20.1540.10">
    <property type="entry name" value="Rhomboid-like"/>
    <property type="match status" value="1"/>
</dbReference>
<feature type="domain" description="Peptidase S54 rhomboid" evidence="7">
    <location>
        <begin position="77"/>
        <end position="209"/>
    </location>
</feature>
<evidence type="ECO:0000256" key="6">
    <source>
        <dbReference type="SAM" id="Phobius"/>
    </source>
</evidence>
<dbReference type="Pfam" id="PF01694">
    <property type="entry name" value="Rhomboid"/>
    <property type="match status" value="1"/>
</dbReference>
<keyword evidence="2 6" id="KW-0812">Transmembrane</keyword>
<evidence type="ECO:0000256" key="1">
    <source>
        <dbReference type="ARBA" id="ARBA00004141"/>
    </source>
</evidence>
<dbReference type="GO" id="GO:0004252">
    <property type="term" value="F:serine-type endopeptidase activity"/>
    <property type="evidence" value="ECO:0007669"/>
    <property type="project" value="InterPro"/>
</dbReference>
<evidence type="ECO:0000313" key="9">
    <source>
        <dbReference type="Proteomes" id="UP000576393"/>
    </source>
</evidence>
<dbReference type="SUPFAM" id="SSF144091">
    <property type="entry name" value="Rhomboid-like"/>
    <property type="match status" value="1"/>
</dbReference>